<evidence type="ECO:0000313" key="2">
    <source>
        <dbReference type="Proteomes" id="UP000011724"/>
    </source>
</evidence>
<dbReference type="OrthoDB" id="5422828at2"/>
<gene>
    <name evidence="1" type="ordered locus">BN4_10432</name>
</gene>
<dbReference type="AlphaFoldDB" id="M1WLD4"/>
<dbReference type="KEGG" id="dpi:BN4_10432"/>
<sequence>MATIITQNELTRKAVAWISEQIQVNDILYSHYLLEKAAVRFNLSPKDVDFLQRFYREEQGLV</sequence>
<reference evidence="2" key="2">
    <citation type="journal article" date="2013" name="Stand. Genomic Sci.">
        <title>Complete genome sequence of Desulfocapsa sulfexigens, a marine deltaproteobacterium specialized in disproportionating inorganic sulfur compounds.</title>
        <authorList>
            <person name="Finster K.W."/>
            <person name="Kjeldsen K.U."/>
            <person name="Kube M."/>
            <person name="Reinhardt R."/>
            <person name="Mussmann M."/>
            <person name="Amann R."/>
            <person name="Schreiber L."/>
        </authorList>
    </citation>
    <scope>NUCLEOTIDE SEQUENCE [LARGE SCALE GENOMIC DNA]</scope>
    <source>
        <strain evidence="2">DSM 10523 / SB164P1</strain>
    </source>
</reference>
<dbReference type="Proteomes" id="UP000011724">
    <property type="component" value="Chromosome"/>
</dbReference>
<dbReference type="HOGENOM" id="CLU_188261_1_0_7"/>
<dbReference type="EMBL" id="FO203427">
    <property type="protein sequence ID" value="CCH47670.1"/>
    <property type="molecule type" value="Genomic_DNA"/>
</dbReference>
<accession>M1WLD4</accession>
<protein>
    <submittedName>
        <fullName evidence="1">Uncharacterized protein</fullName>
    </submittedName>
</protein>
<dbReference type="BioCyc" id="DPIE1322246:BN4_RS02255-MONOMER"/>
<dbReference type="STRING" id="1322246.BN4_10432"/>
<name>M1WLD4_PSEP2</name>
<evidence type="ECO:0000313" key="1">
    <source>
        <dbReference type="EMBL" id="CCH47670.1"/>
    </source>
</evidence>
<dbReference type="RefSeq" id="WP_015413725.1">
    <property type="nucleotide sequence ID" value="NC_020409.1"/>
</dbReference>
<keyword evidence="2" id="KW-1185">Reference proteome</keyword>
<organism evidence="1 2">
    <name type="scientific">Pseudodesulfovibrio piezophilus (strain DSM 21447 / JCM 15486 / C1TLV30)</name>
    <name type="common">Desulfovibrio piezophilus</name>
    <dbReference type="NCBI Taxonomy" id="1322246"/>
    <lineage>
        <taxon>Bacteria</taxon>
        <taxon>Pseudomonadati</taxon>
        <taxon>Thermodesulfobacteriota</taxon>
        <taxon>Desulfovibrionia</taxon>
        <taxon>Desulfovibrionales</taxon>
        <taxon>Desulfovibrionaceae</taxon>
    </lineage>
</organism>
<reference evidence="1 2" key="1">
    <citation type="journal article" date="2013" name="PLoS ONE">
        <title>The first genomic and proteomic characterization of a deep-sea sulfate reducer: insights into the piezophilic lifestyle of Desulfovibrio piezophilus.</title>
        <authorList>
            <person name="Pradel N."/>
            <person name="Ji B."/>
            <person name="Gimenez G."/>
            <person name="Talla E."/>
            <person name="Lenoble P."/>
            <person name="Garel M."/>
            <person name="Tamburini C."/>
            <person name="Fourquet P."/>
            <person name="Lebrun R."/>
            <person name="Bertin P."/>
            <person name="Denis Y."/>
            <person name="Pophillat M."/>
            <person name="Barbe V."/>
            <person name="Ollivier B."/>
            <person name="Dolla A."/>
        </authorList>
    </citation>
    <scope>NUCLEOTIDE SEQUENCE [LARGE SCALE GENOMIC DNA]</scope>
    <source>
        <strain evidence="2">DSM 10523 / SB164P1</strain>
    </source>
</reference>
<proteinExistence type="predicted"/>